<dbReference type="InterPro" id="IPR015378">
    <property type="entry name" value="Transposase-like_Mu_C"/>
</dbReference>
<evidence type="ECO:0000313" key="4">
    <source>
        <dbReference type="Proteomes" id="UP000076852"/>
    </source>
</evidence>
<protein>
    <recommendedName>
        <fullName evidence="2">Transposase-like Mu C-terminal domain-containing protein</fullName>
    </recommendedName>
</protein>
<dbReference type="RefSeq" id="WP_063498201.1">
    <property type="nucleotide sequence ID" value="NZ_CP014579.1"/>
</dbReference>
<dbReference type="Proteomes" id="UP000076852">
    <property type="component" value="Chromosome 2"/>
</dbReference>
<dbReference type="SUPFAM" id="SSF50610">
    <property type="entry name" value="mu transposase, C-terminal domain"/>
    <property type="match status" value="1"/>
</dbReference>
<dbReference type="InterPro" id="IPR009004">
    <property type="entry name" value="Transposase_Mu_C"/>
</dbReference>
<reference evidence="3 4" key="1">
    <citation type="journal article" date="2016" name="Gene">
        <title>PacBio SMRT assembly of a complex multi-replicon genome reveals chlorocatechol degradative operon in a region of genome plasticity.</title>
        <authorList>
            <person name="Ricker N."/>
            <person name="Shen S.Y."/>
            <person name="Goordial J."/>
            <person name="Jin S."/>
            <person name="Fulthorpe R.R."/>
        </authorList>
    </citation>
    <scope>NUCLEOTIDE SEQUENCE [LARGE SCALE GENOMIC DNA]</scope>
    <source>
        <strain evidence="3 4">OLGA172</strain>
    </source>
</reference>
<dbReference type="AlphaFoldDB" id="A0A160FQX8"/>
<organism evidence="3 4">
    <name type="scientific">Paraburkholderia phytofirmans OLGA172</name>
    <dbReference type="NCBI Taxonomy" id="1417228"/>
    <lineage>
        <taxon>Bacteria</taxon>
        <taxon>Pseudomonadati</taxon>
        <taxon>Pseudomonadota</taxon>
        <taxon>Betaproteobacteria</taxon>
        <taxon>Burkholderiales</taxon>
        <taxon>Burkholderiaceae</taxon>
        <taxon>Paraburkholderia</taxon>
    </lineage>
</organism>
<accession>A0A160FQX8</accession>
<gene>
    <name evidence="3" type="ORF">AYM40_20830</name>
</gene>
<evidence type="ECO:0000256" key="1">
    <source>
        <dbReference type="SAM" id="MobiDB-lite"/>
    </source>
</evidence>
<dbReference type="Pfam" id="PF09299">
    <property type="entry name" value="Mu-transpos_C"/>
    <property type="match status" value="1"/>
</dbReference>
<dbReference type="STRING" id="1804984.AYM40_20830"/>
<feature type="domain" description="Transposase-like Mu C-terminal" evidence="2">
    <location>
        <begin position="750"/>
        <end position="801"/>
    </location>
</feature>
<dbReference type="Gene3D" id="3.30.420.10">
    <property type="entry name" value="Ribonuclease H-like superfamily/Ribonuclease H"/>
    <property type="match status" value="1"/>
</dbReference>
<evidence type="ECO:0000259" key="2">
    <source>
        <dbReference type="Pfam" id="PF09299"/>
    </source>
</evidence>
<sequence length="932" mass="106079">MSTVIAEKVDNEEHLDEASIMADIKPGMLTDAQLEFIMINAGVASLGKALVRQIRKSEPDTAPKSSREIGNTTGKLPSALMGLNLQFGSIFPELCALFYIDSRQMSPNVLEFWNRISIKGIDVLDVNGRRRGTVAHPVHALVIERRKLYFMEVRREADLEKDSLFVKQSDNTWRSPAIESAVARYGIGYRLILDRELGKYMVGNLSYLSSCFYSDYEPCEDDEVEAVAKFVRETGVCNRKKLIEHGFSARAIKQAIAEGKVYFPLTEADLTNTVIAFLYADREAYVTHKLERQAHGALTPPKLKLLPVQDQSFTWDGKPWRVVNAGESDYCVRSDSGMLDLPVADVRRYCDSGTWIYDVPDEPGVMRVTAKRRSEAFALLELRYRPDGEWLWPYGKRRGQPISQRSIQRIKSAIAQAEITGRSPLEALMRSYDNCGCHAEHTDGEREVWTDCLKEDYLNNRAPTVASVADTYRNRCEAKGYPPVSTETIRRRIRKLDKAIVVREQDGTFAAYQWGNFVPQDKGNKLVKGRVPFEVCHVDHTPLSVNVRCCVTGKVSKVTVWRTVLRDACHFRVHAHIVHHGSPSYETLYRLLLEMAKRTGGRLPQYIVCDRGLDFRAKQWEATIARFGVIKLNRPARRPRHGQPVESGNRKDDVETISNLDGHAKPNIDFRVLKGDFVPSAAAIYTVSDIRQIFDEKYYEIEPRHPSPRTRGETILEFERRVLAQVDTSHIRRIGDYEEFRFLCMPEVQGTYRVVSWQGSVQARTLEYFSRDLVNAEIIASKVLVHYDPDNLGRVLVWAKKKWVECRAECYELLSQFTDLERVDYESYLKGEGQNKSVTRIAKGMELAKSLSAARETARGRMAHGRALENRGETYSPEKGQPSGDTVDMQQSQADATHDQAKVPRKNRVPVVSEQELEEMTIPDFPSYSDRI</sequence>
<proteinExistence type="predicted"/>
<dbReference type="GO" id="GO:0003676">
    <property type="term" value="F:nucleic acid binding"/>
    <property type="evidence" value="ECO:0007669"/>
    <property type="project" value="InterPro"/>
</dbReference>
<dbReference type="EMBL" id="CP014579">
    <property type="protein sequence ID" value="ANB74898.1"/>
    <property type="molecule type" value="Genomic_DNA"/>
</dbReference>
<dbReference type="InterPro" id="IPR036397">
    <property type="entry name" value="RNaseH_sf"/>
</dbReference>
<keyword evidence="4" id="KW-1185">Reference proteome</keyword>
<dbReference type="InterPro" id="IPR012337">
    <property type="entry name" value="RNaseH-like_sf"/>
</dbReference>
<feature type="region of interest" description="Disordered" evidence="1">
    <location>
        <begin position="859"/>
        <end position="915"/>
    </location>
</feature>
<dbReference type="KEGG" id="buz:AYM40_20830"/>
<dbReference type="OrthoDB" id="5439087at2"/>
<dbReference type="Gene3D" id="1.10.10.60">
    <property type="entry name" value="Homeodomain-like"/>
    <property type="match status" value="1"/>
</dbReference>
<evidence type="ECO:0000313" key="3">
    <source>
        <dbReference type="EMBL" id="ANB74898.1"/>
    </source>
</evidence>
<dbReference type="SUPFAM" id="SSF53098">
    <property type="entry name" value="Ribonuclease H-like"/>
    <property type="match status" value="1"/>
</dbReference>
<name>A0A160FQX8_9BURK</name>